<reference evidence="1 2" key="1">
    <citation type="journal article" date="2022" name="DNA Res.">
        <title>Chromosomal-level genome assembly of the orchid tree Bauhinia variegata (Leguminosae; Cercidoideae) supports the allotetraploid origin hypothesis of Bauhinia.</title>
        <authorList>
            <person name="Zhong Y."/>
            <person name="Chen Y."/>
            <person name="Zheng D."/>
            <person name="Pang J."/>
            <person name="Liu Y."/>
            <person name="Luo S."/>
            <person name="Meng S."/>
            <person name="Qian L."/>
            <person name="Wei D."/>
            <person name="Dai S."/>
            <person name="Zhou R."/>
        </authorList>
    </citation>
    <scope>NUCLEOTIDE SEQUENCE [LARGE SCALE GENOMIC DNA]</scope>
    <source>
        <strain evidence="1">BV-YZ2020</strain>
    </source>
</reference>
<evidence type="ECO:0000313" key="2">
    <source>
        <dbReference type="Proteomes" id="UP000828941"/>
    </source>
</evidence>
<accession>A0ACB9NGB8</accession>
<keyword evidence="2" id="KW-1185">Reference proteome</keyword>
<sequence length="75" mass="8544">MAAKAPPVISVKDEMRKWSRSIKSQRKRIALVRTMDYLRQSHLSLVREAHNHTNVVAVSIHVNPGIICKQVIVKC</sequence>
<gene>
    <name evidence="1" type="ORF">L6164_013589</name>
</gene>
<comment type="caution">
    <text evidence="1">The sequence shown here is derived from an EMBL/GenBank/DDBJ whole genome shotgun (WGS) entry which is preliminary data.</text>
</comment>
<name>A0ACB9NGB8_BAUVA</name>
<dbReference type="EMBL" id="CM039431">
    <property type="protein sequence ID" value="KAI4334884.1"/>
    <property type="molecule type" value="Genomic_DNA"/>
</dbReference>
<dbReference type="Proteomes" id="UP000828941">
    <property type="component" value="Chromosome 6"/>
</dbReference>
<protein>
    <submittedName>
        <fullName evidence="1">Uncharacterized protein</fullName>
    </submittedName>
</protein>
<evidence type="ECO:0000313" key="1">
    <source>
        <dbReference type="EMBL" id="KAI4334884.1"/>
    </source>
</evidence>
<proteinExistence type="predicted"/>
<organism evidence="1 2">
    <name type="scientific">Bauhinia variegata</name>
    <name type="common">Purple orchid tree</name>
    <name type="synonym">Phanera variegata</name>
    <dbReference type="NCBI Taxonomy" id="167791"/>
    <lineage>
        <taxon>Eukaryota</taxon>
        <taxon>Viridiplantae</taxon>
        <taxon>Streptophyta</taxon>
        <taxon>Embryophyta</taxon>
        <taxon>Tracheophyta</taxon>
        <taxon>Spermatophyta</taxon>
        <taxon>Magnoliopsida</taxon>
        <taxon>eudicotyledons</taxon>
        <taxon>Gunneridae</taxon>
        <taxon>Pentapetalae</taxon>
        <taxon>rosids</taxon>
        <taxon>fabids</taxon>
        <taxon>Fabales</taxon>
        <taxon>Fabaceae</taxon>
        <taxon>Cercidoideae</taxon>
        <taxon>Cercideae</taxon>
        <taxon>Bauhiniinae</taxon>
        <taxon>Bauhinia</taxon>
    </lineage>
</organism>